<feature type="region of interest" description="Disordered" evidence="1">
    <location>
        <begin position="62"/>
        <end position="115"/>
    </location>
</feature>
<organism evidence="2">
    <name type="scientific">Spongospora subterranea</name>
    <dbReference type="NCBI Taxonomy" id="70186"/>
    <lineage>
        <taxon>Eukaryota</taxon>
        <taxon>Sar</taxon>
        <taxon>Rhizaria</taxon>
        <taxon>Endomyxa</taxon>
        <taxon>Phytomyxea</taxon>
        <taxon>Plasmodiophorida</taxon>
        <taxon>Plasmodiophoridae</taxon>
        <taxon>Spongospora</taxon>
    </lineage>
</organism>
<name>A0A0H5QK61_9EUKA</name>
<feature type="compositionally biased region" description="Basic and acidic residues" evidence="1">
    <location>
        <begin position="71"/>
        <end position="83"/>
    </location>
</feature>
<dbReference type="EMBL" id="HACM01002063">
    <property type="protein sequence ID" value="CRZ02505.1"/>
    <property type="molecule type" value="Transcribed_RNA"/>
</dbReference>
<protein>
    <submittedName>
        <fullName evidence="2">Uncharacterized protein</fullName>
    </submittedName>
</protein>
<proteinExistence type="predicted"/>
<feature type="compositionally biased region" description="Basic and acidic residues" evidence="1">
    <location>
        <begin position="93"/>
        <end position="115"/>
    </location>
</feature>
<feature type="region of interest" description="Disordered" evidence="1">
    <location>
        <begin position="1"/>
        <end position="38"/>
    </location>
</feature>
<dbReference type="AlphaFoldDB" id="A0A0H5QK61"/>
<evidence type="ECO:0000256" key="1">
    <source>
        <dbReference type="SAM" id="MobiDB-lite"/>
    </source>
</evidence>
<feature type="compositionally biased region" description="Basic and acidic residues" evidence="1">
    <location>
        <begin position="20"/>
        <end position="31"/>
    </location>
</feature>
<feature type="non-terminal residue" evidence="2">
    <location>
        <position position="1"/>
    </location>
</feature>
<evidence type="ECO:0000313" key="2">
    <source>
        <dbReference type="EMBL" id="CRZ02505.1"/>
    </source>
</evidence>
<reference evidence="2" key="1">
    <citation type="submission" date="2015-04" db="EMBL/GenBank/DDBJ databases">
        <title>The genome sequence of the plant pathogenic Rhizarian Plasmodiophora brassicae reveals insights in its biotrophic life cycle and the origin of chitin synthesis.</title>
        <authorList>
            <person name="Schwelm A."/>
            <person name="Fogelqvist J."/>
            <person name="Knaust A."/>
            <person name="Julke S."/>
            <person name="Lilja T."/>
            <person name="Dhandapani V."/>
            <person name="Bonilla-Rosso G."/>
            <person name="Karlsson M."/>
            <person name="Shevchenko A."/>
            <person name="Choi S.R."/>
            <person name="Kim H.G."/>
            <person name="Park J.Y."/>
            <person name="Lim Y.P."/>
            <person name="Ludwig-Muller J."/>
            <person name="Dixelius C."/>
        </authorList>
    </citation>
    <scope>NUCLEOTIDE SEQUENCE</scope>
    <source>
        <tissue evidence="2">Potato root galls</tissue>
    </source>
</reference>
<sequence>PGPRANLGLVPMAVGQGRRRQGDDAGDHGRAIDGQYSGRSDYRYMPIGWVDVRDRWGGRCPIPFVKHGGHATRERDHDPDRDGAIGPVSSSGRIHDRNDGPSGVDSRDGSGKHLR</sequence>
<accession>A0A0H5QK61</accession>